<dbReference type="EMBL" id="JYDL01001530">
    <property type="protein sequence ID" value="KRX11727.1"/>
    <property type="molecule type" value="Genomic_DNA"/>
</dbReference>
<accession>A0A0V0RB60</accession>
<dbReference type="Proteomes" id="UP000054630">
    <property type="component" value="Unassembled WGS sequence"/>
</dbReference>
<evidence type="ECO:0000313" key="3">
    <source>
        <dbReference type="Proteomes" id="UP000054630"/>
    </source>
</evidence>
<name>A0A0V0RB60_9BILA</name>
<organism evidence="2 3">
    <name type="scientific">Trichinella nelsoni</name>
    <dbReference type="NCBI Taxonomy" id="6336"/>
    <lineage>
        <taxon>Eukaryota</taxon>
        <taxon>Metazoa</taxon>
        <taxon>Ecdysozoa</taxon>
        <taxon>Nematoda</taxon>
        <taxon>Enoplea</taxon>
        <taxon>Dorylaimia</taxon>
        <taxon>Trichinellida</taxon>
        <taxon>Trichinellidae</taxon>
        <taxon>Trichinella</taxon>
    </lineage>
</organism>
<feature type="transmembrane region" description="Helical" evidence="1">
    <location>
        <begin position="21"/>
        <end position="38"/>
    </location>
</feature>
<proteinExistence type="predicted"/>
<comment type="caution">
    <text evidence="2">The sequence shown here is derived from an EMBL/GenBank/DDBJ whole genome shotgun (WGS) entry which is preliminary data.</text>
</comment>
<keyword evidence="1" id="KW-0472">Membrane</keyword>
<sequence>MLRSTVQRKSKINMNIVQVRVATVSAGTMVIMLLNLSLNHS</sequence>
<protein>
    <submittedName>
        <fullName evidence="2">Uncharacterized protein</fullName>
    </submittedName>
</protein>
<dbReference type="AlphaFoldDB" id="A0A0V0RB60"/>
<evidence type="ECO:0000256" key="1">
    <source>
        <dbReference type="SAM" id="Phobius"/>
    </source>
</evidence>
<keyword evidence="3" id="KW-1185">Reference proteome</keyword>
<reference evidence="2 3" key="1">
    <citation type="submission" date="2015-01" db="EMBL/GenBank/DDBJ databases">
        <title>Evolution of Trichinella species and genotypes.</title>
        <authorList>
            <person name="Korhonen P.K."/>
            <person name="Edoardo P."/>
            <person name="Giuseppe L.R."/>
            <person name="Gasser R.B."/>
        </authorList>
    </citation>
    <scope>NUCLEOTIDE SEQUENCE [LARGE SCALE GENOMIC DNA]</scope>
    <source>
        <strain evidence="2">ISS37</strain>
    </source>
</reference>
<keyword evidence="1" id="KW-1133">Transmembrane helix</keyword>
<gene>
    <name evidence="2" type="ORF">T07_5928</name>
</gene>
<evidence type="ECO:0000313" key="2">
    <source>
        <dbReference type="EMBL" id="KRX11727.1"/>
    </source>
</evidence>
<keyword evidence="1" id="KW-0812">Transmembrane</keyword>